<dbReference type="GO" id="GO:0016491">
    <property type="term" value="F:oxidoreductase activity"/>
    <property type="evidence" value="ECO:0007669"/>
    <property type="project" value="UniProtKB-KW"/>
</dbReference>
<dbReference type="AlphaFoldDB" id="A0A523XSV0"/>
<comment type="cofactor">
    <cofactor evidence="1">
        <name>FAD</name>
        <dbReference type="ChEBI" id="CHEBI:57692"/>
    </cofactor>
</comment>
<keyword evidence="5" id="KW-0274">FAD</keyword>
<evidence type="ECO:0000259" key="9">
    <source>
        <dbReference type="PROSITE" id="PS51379"/>
    </source>
</evidence>
<dbReference type="Proteomes" id="UP000315534">
    <property type="component" value="Unassembled WGS sequence"/>
</dbReference>
<dbReference type="GO" id="GO:0051539">
    <property type="term" value="F:4 iron, 4 sulfur cluster binding"/>
    <property type="evidence" value="ECO:0007669"/>
    <property type="project" value="UniProtKB-KW"/>
</dbReference>
<evidence type="ECO:0000256" key="1">
    <source>
        <dbReference type="ARBA" id="ARBA00001974"/>
    </source>
</evidence>
<keyword evidence="3" id="KW-0004">4Fe-4S</keyword>
<feature type="domain" description="4Fe-4S ferredoxin-type" evidence="9">
    <location>
        <begin position="98"/>
        <end position="128"/>
    </location>
</feature>
<dbReference type="PROSITE" id="PS00198">
    <property type="entry name" value="4FE4S_FER_1"/>
    <property type="match status" value="1"/>
</dbReference>
<evidence type="ECO:0000256" key="6">
    <source>
        <dbReference type="ARBA" id="ARBA00023002"/>
    </source>
</evidence>
<evidence type="ECO:0000256" key="2">
    <source>
        <dbReference type="ARBA" id="ARBA00006561"/>
    </source>
</evidence>
<keyword evidence="6" id="KW-0560">Oxidoreductase</keyword>
<name>A0A523XSV0_UNCT6</name>
<keyword evidence="5" id="KW-0285">Flavoprotein</keyword>
<dbReference type="Gene3D" id="3.30.70.20">
    <property type="match status" value="2"/>
</dbReference>
<proteinExistence type="inferred from homology"/>
<evidence type="ECO:0000256" key="7">
    <source>
        <dbReference type="ARBA" id="ARBA00023004"/>
    </source>
</evidence>
<evidence type="ECO:0000313" key="10">
    <source>
        <dbReference type="EMBL" id="TET82342.1"/>
    </source>
</evidence>
<dbReference type="EMBL" id="SOIP01000142">
    <property type="protein sequence ID" value="TET82342.1"/>
    <property type="molecule type" value="Genomic_DNA"/>
</dbReference>
<feature type="domain" description="4Fe-4S ferredoxin-type" evidence="9">
    <location>
        <begin position="145"/>
        <end position="174"/>
    </location>
</feature>
<dbReference type="PROSITE" id="PS51379">
    <property type="entry name" value="4FE4S_FER_2"/>
    <property type="match status" value="2"/>
</dbReference>
<dbReference type="InterPro" id="IPR023753">
    <property type="entry name" value="FAD/NAD-binding_dom"/>
</dbReference>
<dbReference type="Gene3D" id="3.40.50.720">
    <property type="entry name" value="NAD(P)-binding Rossmann-like Domain"/>
    <property type="match status" value="1"/>
</dbReference>
<reference evidence="10 11" key="1">
    <citation type="submission" date="2019-03" db="EMBL/GenBank/DDBJ databases">
        <title>Metabolic potential of uncultured bacteria and archaea associated with petroleum seepage in deep-sea sediments.</title>
        <authorList>
            <person name="Dong X."/>
            <person name="Hubert C."/>
        </authorList>
    </citation>
    <scope>NUCLEOTIDE SEQUENCE [LARGE SCALE GENOMIC DNA]</scope>
    <source>
        <strain evidence="10">E29_bin36</strain>
    </source>
</reference>
<evidence type="ECO:0000256" key="3">
    <source>
        <dbReference type="ARBA" id="ARBA00022485"/>
    </source>
</evidence>
<dbReference type="Gene3D" id="3.50.50.60">
    <property type="entry name" value="FAD/NAD(P)-binding domain"/>
    <property type="match status" value="1"/>
</dbReference>
<comment type="caution">
    <text evidence="10">The sequence shown here is derived from an EMBL/GenBank/DDBJ whole genome shotgun (WGS) entry which is preliminary data.</text>
</comment>
<evidence type="ECO:0000256" key="4">
    <source>
        <dbReference type="ARBA" id="ARBA00022723"/>
    </source>
</evidence>
<comment type="similarity">
    <text evidence="2">Belongs to the HdrA family.</text>
</comment>
<dbReference type="InterPro" id="IPR017896">
    <property type="entry name" value="4Fe4S_Fe-S-bd"/>
</dbReference>
<evidence type="ECO:0000256" key="5">
    <source>
        <dbReference type="ARBA" id="ARBA00022827"/>
    </source>
</evidence>
<dbReference type="PANTHER" id="PTHR43498:SF1">
    <property type="entry name" value="COB--COM HETERODISULFIDE REDUCTASE IRON-SULFUR SUBUNIT A"/>
    <property type="match status" value="1"/>
</dbReference>
<protein>
    <submittedName>
        <fullName evidence="10">CoB--CoM heterodisulfide reductase iron-sulfur subunit A family protein</fullName>
    </submittedName>
</protein>
<dbReference type="InterPro" id="IPR017900">
    <property type="entry name" value="4Fe4S_Fe_S_CS"/>
</dbReference>
<evidence type="ECO:0000313" key="11">
    <source>
        <dbReference type="Proteomes" id="UP000315534"/>
    </source>
</evidence>
<sequence>MDKVGAVMVIGGGVAGVQASLDLADSDLKVYLVDSSPSIGGTMAQLDKTFPTNDCAMCILAPKLVAAGRHQNISLITNADIKRVEGEAGHFKVTLTRRSRRVDEDKCTGCGVCAQKCPVEAIDEFNEGLSKGGAIYVKYPQAVPLVYAINEEKCLGCGICEEVCKAGAIKYDQEDEELQLDVGAIILATGFDEFDPSLKTEYGYGRYLNVVSSIEFERLLSASGPHAGMILRPSDGDIPRKIAFIQCGGSRDVTCGSDYCSSVCCRYATKEAVIAKEHMNQIEPTIFVMDVRAYGKDFDKYIERAKNEYGVRFVRCRVSSVEEVPETRNLKIKYESEDGELIQEEFDLVVLTVGISPAKGNKELAEKLGVELDKYGFFKTQTFTPIRTSKSGILVCGAASSPKDIPETVTQASAAAASVGELLSSVRGTLVKKKEYPDELDVRGQPSRIGVFICHCGINIGGVV</sequence>
<gene>
    <name evidence="10" type="ORF">E3J38_02310</name>
</gene>
<accession>A0A523XSV0</accession>
<dbReference type="SUPFAM" id="SSF54862">
    <property type="entry name" value="4Fe-4S ferredoxins"/>
    <property type="match status" value="1"/>
</dbReference>
<organism evidence="10 11">
    <name type="scientific">candidate division TA06 bacterium</name>
    <dbReference type="NCBI Taxonomy" id="2250710"/>
    <lineage>
        <taxon>Bacteria</taxon>
        <taxon>Bacteria division TA06</taxon>
    </lineage>
</organism>
<keyword evidence="4" id="KW-0479">Metal-binding</keyword>
<dbReference type="Pfam" id="PF00037">
    <property type="entry name" value="Fer4"/>
    <property type="match status" value="2"/>
</dbReference>
<evidence type="ECO:0000256" key="8">
    <source>
        <dbReference type="ARBA" id="ARBA00023014"/>
    </source>
</evidence>
<feature type="non-terminal residue" evidence="10">
    <location>
        <position position="464"/>
    </location>
</feature>
<dbReference type="SUPFAM" id="SSF51971">
    <property type="entry name" value="Nucleotide-binding domain"/>
    <property type="match status" value="1"/>
</dbReference>
<dbReference type="InterPro" id="IPR039650">
    <property type="entry name" value="HdrA-like"/>
</dbReference>
<keyword evidence="7" id="KW-0408">Iron</keyword>
<keyword evidence="8" id="KW-0411">Iron-sulfur</keyword>
<dbReference type="InterPro" id="IPR036188">
    <property type="entry name" value="FAD/NAD-bd_sf"/>
</dbReference>
<dbReference type="Pfam" id="PF07992">
    <property type="entry name" value="Pyr_redox_2"/>
    <property type="match status" value="1"/>
</dbReference>
<dbReference type="GO" id="GO:0046872">
    <property type="term" value="F:metal ion binding"/>
    <property type="evidence" value="ECO:0007669"/>
    <property type="project" value="UniProtKB-KW"/>
</dbReference>
<dbReference type="PANTHER" id="PTHR43498">
    <property type="entry name" value="FERREDOXIN:COB-COM HETERODISULFIDE REDUCTASE SUBUNIT A"/>
    <property type="match status" value="1"/>
</dbReference>